<keyword evidence="5" id="KW-1185">Reference proteome</keyword>
<keyword evidence="2" id="KW-0472">Membrane</keyword>
<sequence length="1032" mass="101770">MKFMLSLLALGYVASASPVPSLPLHPGGIGGLYKGPNSETIIKGPDGSVITSAAVGGEVYSNVEPIVVPEPAVVQQVAPVVAPAVAAAPVIETVAVAAPVVESRQSSDLIGPSGRILTHGSQSVVAGPASTTVTGPAVVAETVVKGAPLVATPLVASVSAVTAAPIAVTGAPIATISGASLAPFAQIAPVSVTASPIATVTGAELAPISVTASPLPHLTRAELASGLATSGVHAGLGGGLTATVTGVPSQAVATASASPHLSVASASATHGASATASAGPNKASAAVETTGITTVTGAPLPLVPPSIQGVNVGINDRIDLTSQLVQDQLALDNRQLTLNPALIPAANIIPPEISVTPKTIIGRVRPTPGTLLTTPGLGSVAGSSNIQRDEADIALRVTPTPVLGLVDGLTQQQLQVLHNQQVLLNNQIQHAQQAAGPGVDISRVAGPGVVGSNQLIGVRPSHELLPPPIADPGLVAGGNQVASLASIQQQNLLAAELAKSGIDASQLQLTNVPLSAVSGLPIGLGHLKGGVINDGLGAEAWGRSGNSRHSRIADHRPGRPSQNGTCRSGDRCRTNYSGSCNGERCAQSSDRRTSNCGCDGGGSGDRSDNRSGSGDYTWGDSCRDYSTSSGGSCDSASLRGAGDRASVRTGDSGLSCGAFKNCAWGGGTDESGGASQADDGGAGHGEGGEERDEHLGEFHMVKGKLKMGTYQRVHCDGSTVGALIDYRVHPAFVLSTQHMSCHQDSSHAILSKYAQQGSNSKQFSSNQLRTTIMNSLVAVFLVAALAVSHASIIGLGGAATLVGPGAPGAVLRGPAAHASLIGPDGSHIAAAAQAGALAAAPRPGGVVSAAVAPGAIGVGLGLGHGAVLAAPGAVVSTGLGLGLGGHGLLGAGLLGHGWTTNGRVCSSWVAILVLATVATIEAGHLGVGLVGPAAPGVVLQGPGSKTSLVGPDGSHISGYAAGGTVVAPPLHGGVVSAAVAPGYVAAAPALIGLHAGPLLAPGSGHEGQYVHDYTETLYDDGSYKGDYYEGHY</sequence>
<feature type="region of interest" description="Disordered" evidence="1">
    <location>
        <begin position="670"/>
        <end position="691"/>
    </location>
</feature>
<comment type="caution">
    <text evidence="4">The sequence shown here is derived from an EMBL/GenBank/DDBJ whole genome shotgun (WGS) entry which is preliminary data.</text>
</comment>
<dbReference type="EMBL" id="JABDTM020018393">
    <property type="protein sequence ID" value="KAH0818064.1"/>
    <property type="molecule type" value="Genomic_DNA"/>
</dbReference>
<evidence type="ECO:0000256" key="3">
    <source>
        <dbReference type="SAM" id="SignalP"/>
    </source>
</evidence>
<reference evidence="4" key="2">
    <citation type="submission" date="2021-08" db="EMBL/GenBank/DDBJ databases">
        <authorList>
            <person name="Eriksson T."/>
        </authorList>
    </citation>
    <scope>NUCLEOTIDE SEQUENCE</scope>
    <source>
        <strain evidence="4">Stoneville</strain>
        <tissue evidence="4">Whole head</tissue>
    </source>
</reference>
<proteinExistence type="predicted"/>
<feature type="region of interest" description="Disordered" evidence="1">
    <location>
        <begin position="586"/>
        <end position="613"/>
    </location>
</feature>
<feature type="region of interest" description="Disordered" evidence="1">
    <location>
        <begin position="542"/>
        <end position="569"/>
    </location>
</feature>
<keyword evidence="2" id="KW-1133">Transmembrane helix</keyword>
<evidence type="ECO:0000313" key="5">
    <source>
        <dbReference type="Proteomes" id="UP000719412"/>
    </source>
</evidence>
<feature type="compositionally biased region" description="Low complexity" evidence="1">
    <location>
        <begin position="628"/>
        <end position="637"/>
    </location>
</feature>
<feature type="region of interest" description="Disordered" evidence="1">
    <location>
        <begin position="628"/>
        <end position="651"/>
    </location>
</feature>
<reference evidence="4" key="1">
    <citation type="journal article" date="2020" name="J Insects Food Feed">
        <title>The yellow mealworm (Tenebrio molitor) genome: a resource for the emerging insects as food and feed industry.</title>
        <authorList>
            <person name="Eriksson T."/>
            <person name="Andere A."/>
            <person name="Kelstrup H."/>
            <person name="Emery V."/>
            <person name="Picard C."/>
        </authorList>
    </citation>
    <scope>NUCLEOTIDE SEQUENCE</scope>
    <source>
        <strain evidence="4">Stoneville</strain>
        <tissue evidence="4">Whole head</tissue>
    </source>
</reference>
<evidence type="ECO:0000256" key="2">
    <source>
        <dbReference type="SAM" id="Phobius"/>
    </source>
</evidence>
<dbReference type="Proteomes" id="UP000719412">
    <property type="component" value="Unassembled WGS sequence"/>
</dbReference>
<feature type="transmembrane region" description="Helical" evidence="2">
    <location>
        <begin position="776"/>
        <end position="802"/>
    </location>
</feature>
<keyword evidence="2" id="KW-0812">Transmembrane</keyword>
<name>A0A8J6LD64_TENMO</name>
<feature type="signal peptide" evidence="3">
    <location>
        <begin position="1"/>
        <end position="16"/>
    </location>
</feature>
<gene>
    <name evidence="4" type="ORF">GEV33_004727</name>
</gene>
<evidence type="ECO:0000313" key="4">
    <source>
        <dbReference type="EMBL" id="KAH0818064.1"/>
    </source>
</evidence>
<keyword evidence="3" id="KW-0732">Signal</keyword>
<feature type="chain" id="PRO_5035174767" evidence="3">
    <location>
        <begin position="17"/>
        <end position="1032"/>
    </location>
</feature>
<accession>A0A8J6LD64</accession>
<organism evidence="4 5">
    <name type="scientific">Tenebrio molitor</name>
    <name type="common">Yellow mealworm beetle</name>
    <dbReference type="NCBI Taxonomy" id="7067"/>
    <lineage>
        <taxon>Eukaryota</taxon>
        <taxon>Metazoa</taxon>
        <taxon>Ecdysozoa</taxon>
        <taxon>Arthropoda</taxon>
        <taxon>Hexapoda</taxon>
        <taxon>Insecta</taxon>
        <taxon>Pterygota</taxon>
        <taxon>Neoptera</taxon>
        <taxon>Endopterygota</taxon>
        <taxon>Coleoptera</taxon>
        <taxon>Polyphaga</taxon>
        <taxon>Cucujiformia</taxon>
        <taxon>Tenebrionidae</taxon>
        <taxon>Tenebrio</taxon>
    </lineage>
</organism>
<protein>
    <submittedName>
        <fullName evidence="4">Uncharacterized protein</fullName>
    </submittedName>
</protein>
<evidence type="ECO:0000256" key="1">
    <source>
        <dbReference type="SAM" id="MobiDB-lite"/>
    </source>
</evidence>
<dbReference type="AlphaFoldDB" id="A0A8J6LD64"/>